<dbReference type="CDD" id="cd01448">
    <property type="entry name" value="TST_Repeat_1"/>
    <property type="match status" value="1"/>
</dbReference>
<dbReference type="SUPFAM" id="SSF52821">
    <property type="entry name" value="Rhodanese/Cell cycle control phosphatase"/>
    <property type="match status" value="2"/>
</dbReference>
<dbReference type="PANTHER" id="PTHR11364">
    <property type="entry name" value="THIOSULFATE SULFERTANSFERASE"/>
    <property type="match status" value="1"/>
</dbReference>
<dbReference type="AlphaFoldDB" id="A0A6A7YPB5"/>
<dbReference type="Proteomes" id="UP000441404">
    <property type="component" value="Unassembled WGS sequence"/>
</dbReference>
<reference evidence="6 7" key="1">
    <citation type="submission" date="2019-10" db="EMBL/GenBank/DDBJ databases">
        <title>Evaluation of single-gene subtyping targets for Pseudomonas.</title>
        <authorList>
            <person name="Reichler S.J."/>
            <person name="Orsi R.H."/>
            <person name="Wiedmann M."/>
            <person name="Martin N.H."/>
            <person name="Murphy S.I."/>
        </authorList>
    </citation>
    <scope>NUCLEOTIDE SEQUENCE [LARGE SCALE GENOMIC DNA]</scope>
    <source>
        <strain evidence="5 7">FSL R10-3254</strain>
        <strain evidence="4 6">FSL R10-3257</strain>
    </source>
</reference>
<keyword evidence="2" id="KW-0677">Repeat</keyword>
<feature type="domain" description="Rhodanese" evidence="3">
    <location>
        <begin position="170"/>
        <end position="269"/>
    </location>
</feature>
<evidence type="ECO:0000256" key="1">
    <source>
        <dbReference type="ARBA" id="ARBA00022679"/>
    </source>
</evidence>
<dbReference type="SMART" id="SM00450">
    <property type="entry name" value="RHOD"/>
    <property type="match status" value="2"/>
</dbReference>
<dbReference type="Proteomes" id="UP000489190">
    <property type="component" value="Unassembled WGS sequence"/>
</dbReference>
<proteinExistence type="predicted"/>
<evidence type="ECO:0000313" key="7">
    <source>
        <dbReference type="Proteomes" id="UP000489190"/>
    </source>
</evidence>
<evidence type="ECO:0000259" key="3">
    <source>
        <dbReference type="PROSITE" id="PS50206"/>
    </source>
</evidence>
<dbReference type="InterPro" id="IPR036873">
    <property type="entry name" value="Rhodanese-like_dom_sf"/>
</dbReference>
<dbReference type="InterPro" id="IPR045078">
    <property type="entry name" value="TST/MPST-like"/>
</dbReference>
<evidence type="ECO:0000313" key="6">
    <source>
        <dbReference type="Proteomes" id="UP000441404"/>
    </source>
</evidence>
<evidence type="ECO:0000256" key="2">
    <source>
        <dbReference type="ARBA" id="ARBA00022737"/>
    </source>
</evidence>
<gene>
    <name evidence="5" type="ORF">GHO39_15120</name>
    <name evidence="4" type="ORF">GHO40_17270</name>
</gene>
<dbReference type="GO" id="GO:0004792">
    <property type="term" value="F:thiosulfate-cyanide sulfurtransferase activity"/>
    <property type="evidence" value="ECO:0007669"/>
    <property type="project" value="TreeGrafter"/>
</dbReference>
<accession>A0A6A7YPB5</accession>
<dbReference type="Gene3D" id="3.40.250.10">
    <property type="entry name" value="Rhodanese-like domain"/>
    <property type="match status" value="2"/>
</dbReference>
<dbReference type="EMBL" id="WIWJ01000032">
    <property type="protein sequence ID" value="MQT48456.1"/>
    <property type="molecule type" value="Genomic_DNA"/>
</dbReference>
<evidence type="ECO:0000313" key="4">
    <source>
        <dbReference type="EMBL" id="MQT48456.1"/>
    </source>
</evidence>
<organism evidence="5 7">
    <name type="scientific">Pseudomonas helleri</name>
    <dbReference type="NCBI Taxonomy" id="1608996"/>
    <lineage>
        <taxon>Bacteria</taxon>
        <taxon>Pseudomonadati</taxon>
        <taxon>Pseudomonadota</taxon>
        <taxon>Gammaproteobacteria</taxon>
        <taxon>Pseudomonadales</taxon>
        <taxon>Pseudomonadaceae</taxon>
        <taxon>Pseudomonas</taxon>
    </lineage>
</organism>
<evidence type="ECO:0000313" key="5">
    <source>
        <dbReference type="EMBL" id="MQT90456.1"/>
    </source>
</evidence>
<comment type="caution">
    <text evidence="5">The sequence shown here is derived from an EMBL/GenBank/DDBJ whole genome shotgun (WGS) entry which is preliminary data.</text>
</comment>
<dbReference type="Pfam" id="PF00581">
    <property type="entry name" value="Rhodanese"/>
    <property type="match status" value="2"/>
</dbReference>
<dbReference type="RefSeq" id="WP_153329131.1">
    <property type="nucleotide sequence ID" value="NZ_WIWI01000038.1"/>
</dbReference>
<keyword evidence="1 5" id="KW-0808">Transferase</keyword>
<sequence length="276" mass="30388">MTRPLLSLDALLAQPDHWTVLEASATELREPFAAGHLPGARLADLANQLSDPSAPFPYTRPDAQAFTSAMRALGVSNQRKVVIYDRENGIWAARVWWLLKSFGHSQVFVLEGGLRAWLARGLALDTTPEANRPGDFTAVDTPGYFVDRAYVQQVLAGQHNARLLNVLRRPVFRGEESKYARPGHIPTSLNLPYIELIDPHTHTFIPRPALLATLQPFIERPQVEWVLYCGSGITAAGFALALTLVGVKHVSVYDGSLCEWSADPALAMDLEPNSNT</sequence>
<dbReference type="InterPro" id="IPR001763">
    <property type="entry name" value="Rhodanese-like_dom"/>
</dbReference>
<protein>
    <submittedName>
        <fullName evidence="5">Sulfurtransferase</fullName>
    </submittedName>
</protein>
<dbReference type="PROSITE" id="PS50206">
    <property type="entry name" value="RHODANESE_3"/>
    <property type="match status" value="2"/>
</dbReference>
<feature type="domain" description="Rhodanese" evidence="3">
    <location>
        <begin position="20"/>
        <end position="126"/>
    </location>
</feature>
<name>A0A6A7YPB5_9PSED</name>
<dbReference type="PANTHER" id="PTHR11364:SF27">
    <property type="entry name" value="SULFURTRANSFERASE"/>
    <property type="match status" value="1"/>
</dbReference>
<dbReference type="EMBL" id="WIWI01000038">
    <property type="protein sequence ID" value="MQT90456.1"/>
    <property type="molecule type" value="Genomic_DNA"/>
</dbReference>